<dbReference type="Proteomes" id="UP000008457">
    <property type="component" value="Chromosome"/>
</dbReference>
<dbReference type="Pfam" id="PF00664">
    <property type="entry name" value="ABC_membrane"/>
    <property type="match status" value="1"/>
</dbReference>
<evidence type="ECO:0000256" key="9">
    <source>
        <dbReference type="SAM" id="Phobius"/>
    </source>
</evidence>
<feature type="transmembrane region" description="Helical" evidence="9">
    <location>
        <begin position="282"/>
        <end position="301"/>
    </location>
</feature>
<keyword evidence="13" id="KW-1185">Reference proteome</keyword>
<dbReference type="InterPro" id="IPR003439">
    <property type="entry name" value="ABC_transporter-like_ATP-bd"/>
</dbReference>
<evidence type="ECO:0000256" key="7">
    <source>
        <dbReference type="ARBA" id="ARBA00022989"/>
    </source>
</evidence>
<protein>
    <submittedName>
        <fullName evidence="12">ABC transporter related protein</fullName>
    </submittedName>
</protein>
<evidence type="ECO:0000256" key="6">
    <source>
        <dbReference type="ARBA" id="ARBA00022840"/>
    </source>
</evidence>
<dbReference type="GO" id="GO:0016887">
    <property type="term" value="F:ATP hydrolysis activity"/>
    <property type="evidence" value="ECO:0007669"/>
    <property type="project" value="InterPro"/>
</dbReference>
<dbReference type="PROSITE" id="PS50893">
    <property type="entry name" value="ABC_TRANSPORTER_2"/>
    <property type="match status" value="1"/>
</dbReference>
<dbReference type="RefSeq" id="WP_013779958.1">
    <property type="nucleotide sequence ID" value="NC_015520.1"/>
</dbReference>
<feature type="transmembrane region" description="Helical" evidence="9">
    <location>
        <begin position="240"/>
        <end position="262"/>
    </location>
</feature>
<dbReference type="InterPro" id="IPR017871">
    <property type="entry name" value="ABC_transporter-like_CS"/>
</dbReference>
<dbReference type="SMART" id="SM00382">
    <property type="entry name" value="AAA"/>
    <property type="match status" value="1"/>
</dbReference>
<accession>F3ZXL8</accession>
<dbReference type="InterPro" id="IPR003593">
    <property type="entry name" value="AAA+_ATPase"/>
</dbReference>
<dbReference type="AlphaFoldDB" id="F3ZXL8"/>
<keyword evidence="2" id="KW-0813">Transport</keyword>
<evidence type="ECO:0000256" key="4">
    <source>
        <dbReference type="ARBA" id="ARBA00022692"/>
    </source>
</evidence>
<feature type="domain" description="ABC transmembrane type-1" evidence="11">
    <location>
        <begin position="19"/>
        <end position="303"/>
    </location>
</feature>
<dbReference type="Gene3D" id="3.40.50.300">
    <property type="entry name" value="P-loop containing nucleotide triphosphate hydrolases"/>
    <property type="match status" value="1"/>
</dbReference>
<dbReference type="Pfam" id="PF00005">
    <property type="entry name" value="ABC_tran"/>
    <property type="match status" value="1"/>
</dbReference>
<dbReference type="PROSITE" id="PS50929">
    <property type="entry name" value="ABC_TM1F"/>
    <property type="match status" value="1"/>
</dbReference>
<evidence type="ECO:0000259" key="10">
    <source>
        <dbReference type="PROSITE" id="PS50893"/>
    </source>
</evidence>
<dbReference type="InterPro" id="IPR039421">
    <property type="entry name" value="Type_1_exporter"/>
</dbReference>
<keyword evidence="5" id="KW-0547">Nucleotide-binding</keyword>
<feature type="transmembrane region" description="Helical" evidence="9">
    <location>
        <begin position="56"/>
        <end position="77"/>
    </location>
</feature>
<dbReference type="EMBL" id="CP002360">
    <property type="protein sequence ID" value="AEE95525.1"/>
    <property type="molecule type" value="Genomic_DNA"/>
</dbReference>
<proteinExistence type="predicted"/>
<evidence type="ECO:0000256" key="3">
    <source>
        <dbReference type="ARBA" id="ARBA00022475"/>
    </source>
</evidence>
<dbReference type="KEGG" id="mas:Mahau_0309"/>
<dbReference type="OrthoDB" id="9762517at2"/>
<feature type="domain" description="ABC transporter" evidence="10">
    <location>
        <begin position="336"/>
        <end position="571"/>
    </location>
</feature>
<dbReference type="PANTHER" id="PTHR43394">
    <property type="entry name" value="ATP-DEPENDENT PERMEASE MDL1, MITOCHONDRIAL"/>
    <property type="match status" value="1"/>
</dbReference>
<dbReference type="PANTHER" id="PTHR43394:SF1">
    <property type="entry name" value="ATP-BINDING CASSETTE SUB-FAMILY B MEMBER 10, MITOCHONDRIAL"/>
    <property type="match status" value="1"/>
</dbReference>
<reference evidence="12 13" key="2">
    <citation type="journal article" date="2011" name="Stand. Genomic Sci.">
        <title>Complete genome sequence of Mahella australiensis type strain (50-1 BON).</title>
        <authorList>
            <person name="Sikorski J."/>
            <person name="Teshima H."/>
            <person name="Nolan M."/>
            <person name="Lucas S."/>
            <person name="Hammon N."/>
            <person name="Deshpande S."/>
            <person name="Cheng J.F."/>
            <person name="Pitluck S."/>
            <person name="Liolios K."/>
            <person name="Pagani I."/>
            <person name="Ivanova N."/>
            <person name="Huntemann M."/>
            <person name="Mavromatis K."/>
            <person name="Ovchinikova G."/>
            <person name="Pati A."/>
            <person name="Tapia R."/>
            <person name="Han C."/>
            <person name="Goodwin L."/>
            <person name="Chen A."/>
            <person name="Palaniappan K."/>
            <person name="Land M."/>
            <person name="Hauser L."/>
            <person name="Ngatchou-Djao O.D."/>
            <person name="Rohde M."/>
            <person name="Pukall R."/>
            <person name="Spring S."/>
            <person name="Abt B."/>
            <person name="Goker M."/>
            <person name="Detter J.C."/>
            <person name="Woyke T."/>
            <person name="Bristow J."/>
            <person name="Markowitz V."/>
            <person name="Hugenholtz P."/>
            <person name="Eisen J.A."/>
            <person name="Kyrpides N.C."/>
            <person name="Klenk H.P."/>
            <person name="Lapidus A."/>
        </authorList>
    </citation>
    <scope>NUCLEOTIDE SEQUENCE [LARGE SCALE GENOMIC DNA]</scope>
    <source>
        <strain evidence="13">DSM 15567 / CIP 107919 / 50-1 BON</strain>
    </source>
</reference>
<reference evidence="13" key="1">
    <citation type="submission" date="2010-11" db="EMBL/GenBank/DDBJ databases">
        <title>The complete genome of Mahella australiensis DSM 15567.</title>
        <authorList>
            <consortium name="US DOE Joint Genome Institute (JGI-PGF)"/>
            <person name="Lucas S."/>
            <person name="Copeland A."/>
            <person name="Lapidus A."/>
            <person name="Bruce D."/>
            <person name="Goodwin L."/>
            <person name="Pitluck S."/>
            <person name="Kyrpides N."/>
            <person name="Mavromatis K."/>
            <person name="Pagani I."/>
            <person name="Ivanova N."/>
            <person name="Teshima H."/>
            <person name="Brettin T."/>
            <person name="Detter J.C."/>
            <person name="Han C."/>
            <person name="Tapia R."/>
            <person name="Land M."/>
            <person name="Hauser L."/>
            <person name="Markowitz V."/>
            <person name="Cheng J.-F."/>
            <person name="Hugenholtz P."/>
            <person name="Woyke T."/>
            <person name="Wu D."/>
            <person name="Spring S."/>
            <person name="Pukall R."/>
            <person name="Steenblock K."/>
            <person name="Schneider S."/>
            <person name="Klenk H.-P."/>
            <person name="Eisen J.A."/>
        </authorList>
    </citation>
    <scope>NUCLEOTIDE SEQUENCE [LARGE SCALE GENOMIC DNA]</scope>
    <source>
        <strain evidence="13">DSM 15567 / CIP 107919 / 50-1 BON</strain>
    </source>
</reference>
<dbReference type="GO" id="GO:0005524">
    <property type="term" value="F:ATP binding"/>
    <property type="evidence" value="ECO:0007669"/>
    <property type="project" value="UniProtKB-KW"/>
</dbReference>
<feature type="transmembrane region" description="Helical" evidence="9">
    <location>
        <begin position="162"/>
        <end position="182"/>
    </location>
</feature>
<evidence type="ECO:0000256" key="5">
    <source>
        <dbReference type="ARBA" id="ARBA00022741"/>
    </source>
</evidence>
<gene>
    <name evidence="12" type="ordered locus">Mahau_0309</name>
</gene>
<dbReference type="CDD" id="cd18541">
    <property type="entry name" value="ABC_6TM_TmrB_like"/>
    <property type="match status" value="1"/>
</dbReference>
<evidence type="ECO:0000256" key="2">
    <source>
        <dbReference type="ARBA" id="ARBA00022448"/>
    </source>
</evidence>
<keyword evidence="6" id="KW-0067">ATP-binding</keyword>
<dbReference type="SUPFAM" id="SSF52540">
    <property type="entry name" value="P-loop containing nucleoside triphosphate hydrolases"/>
    <property type="match status" value="1"/>
</dbReference>
<name>F3ZXL8_MAHA5</name>
<evidence type="ECO:0000313" key="13">
    <source>
        <dbReference type="Proteomes" id="UP000008457"/>
    </source>
</evidence>
<dbReference type="GO" id="GO:0005886">
    <property type="term" value="C:plasma membrane"/>
    <property type="evidence" value="ECO:0007669"/>
    <property type="project" value="UniProtKB-SubCell"/>
</dbReference>
<evidence type="ECO:0000256" key="1">
    <source>
        <dbReference type="ARBA" id="ARBA00004651"/>
    </source>
</evidence>
<dbReference type="Gene3D" id="1.20.1560.10">
    <property type="entry name" value="ABC transporter type 1, transmembrane domain"/>
    <property type="match status" value="1"/>
</dbReference>
<evidence type="ECO:0000259" key="11">
    <source>
        <dbReference type="PROSITE" id="PS50929"/>
    </source>
</evidence>
<dbReference type="InterPro" id="IPR011527">
    <property type="entry name" value="ABC1_TM_dom"/>
</dbReference>
<keyword evidence="7 9" id="KW-1133">Transmembrane helix</keyword>
<dbReference type="SUPFAM" id="SSF90123">
    <property type="entry name" value="ABC transporter transmembrane region"/>
    <property type="match status" value="1"/>
</dbReference>
<feature type="transmembrane region" description="Helical" evidence="9">
    <location>
        <begin position="135"/>
        <end position="156"/>
    </location>
</feature>
<dbReference type="STRING" id="697281.Mahau_0309"/>
<sequence length="582" mass="66139">MGEFRTLNWFFSKYKGRYIGGILCLLAVDILQLVMPRLLGLITDGLQQNNMTYATLGWYAIIIVIIAVAIMILRYIWRLLIVGGSRLLEKELRDRFFAHLTTLSPRYYNMHKTGDLMAHASNDINAIRMFVGQGIVMATDSLFMIIASLIVVFATIDWRLSMLALIPFPLMAASVLIAGRFIRERFEEVQRAFSNLTDTVEENFTGIRVIKAFVQEKAELKKFAKANKHNMDMNMRMVKVWGIMEPLMQFLSALSFIIVLYYGGMMVINGEITMGQFVSFNAYLGMLIWPVIAIGWVVNMAQRGTASMKRVNVIMNERPEIYDDNPADIDEIYGDIEYKDLTFRYEPNLPPALTDINISVKRGETLAIVGRTGSGKTTLINVLLRLYKVEDGHVFIDDTDINRIPLGILRESIGYVPQDNFLFSTTITENIAFGVDNYTMEQVEQAARIAQLYDDVMDFPDKFNTIVGERGVSLSGGQKQRVSIARAIMKDPKILILDDSLSAVDTDTEERILKGLSKVRKNRTTIIIAHRISAVKDADQIIALDEGRIVQRGTHGQLIQQEGLYKELYEMQKLEEELERTQ</sequence>
<dbReference type="FunFam" id="1.20.1560.10:FF:000011">
    <property type="entry name" value="Multidrug ABC transporter ATP-binding protein"/>
    <property type="match status" value="1"/>
</dbReference>
<evidence type="ECO:0000256" key="8">
    <source>
        <dbReference type="ARBA" id="ARBA00023136"/>
    </source>
</evidence>
<dbReference type="PROSITE" id="PS00211">
    <property type="entry name" value="ABC_TRANSPORTER_1"/>
    <property type="match status" value="1"/>
</dbReference>
<evidence type="ECO:0000313" key="12">
    <source>
        <dbReference type="EMBL" id="AEE95525.1"/>
    </source>
</evidence>
<keyword evidence="4 9" id="KW-0812">Transmembrane</keyword>
<keyword evidence="8 9" id="KW-0472">Membrane</keyword>
<organism evidence="12 13">
    <name type="scientific">Mahella australiensis (strain DSM 15567 / CIP 107919 / 50-1 BON)</name>
    <dbReference type="NCBI Taxonomy" id="697281"/>
    <lineage>
        <taxon>Bacteria</taxon>
        <taxon>Bacillati</taxon>
        <taxon>Bacillota</taxon>
        <taxon>Clostridia</taxon>
        <taxon>Thermoanaerobacterales</taxon>
        <taxon>Thermoanaerobacterales Family IV. Incertae Sedis</taxon>
        <taxon>Mahella</taxon>
    </lineage>
</organism>
<dbReference type="InterPro" id="IPR036640">
    <property type="entry name" value="ABC1_TM_sf"/>
</dbReference>
<feature type="transmembrane region" description="Helical" evidence="9">
    <location>
        <begin position="18"/>
        <end position="36"/>
    </location>
</feature>
<keyword evidence="3" id="KW-1003">Cell membrane</keyword>
<dbReference type="GO" id="GO:0015421">
    <property type="term" value="F:ABC-type oligopeptide transporter activity"/>
    <property type="evidence" value="ECO:0007669"/>
    <property type="project" value="TreeGrafter"/>
</dbReference>
<dbReference type="InterPro" id="IPR027417">
    <property type="entry name" value="P-loop_NTPase"/>
</dbReference>
<dbReference type="HOGENOM" id="CLU_000604_84_3_9"/>
<dbReference type="FunFam" id="3.40.50.300:FF:000221">
    <property type="entry name" value="Multidrug ABC transporter ATP-binding protein"/>
    <property type="match status" value="1"/>
</dbReference>
<dbReference type="eggNOG" id="COG1132">
    <property type="taxonomic scope" value="Bacteria"/>
</dbReference>
<comment type="subcellular location">
    <subcellularLocation>
        <location evidence="1">Cell membrane</location>
        <topology evidence="1">Multi-pass membrane protein</topology>
    </subcellularLocation>
</comment>